<reference evidence="1" key="1">
    <citation type="submission" date="2019-04" db="EMBL/GenBank/DDBJ databases">
        <authorList>
            <person name="Alioto T."/>
            <person name="Alioto T."/>
        </authorList>
    </citation>
    <scope>NUCLEOTIDE SEQUENCE [LARGE SCALE GENOMIC DNA]</scope>
</reference>
<sequence length="91" mass="10591">AREQPTEELIENPKWVLLMFSGDRAQRLKMDENSDSYSEALKEGTEFHSTLYHMLKDVASREAMEKINNSNCLFIDSVCHMLLSIRFLSYS</sequence>
<evidence type="ECO:0000313" key="2">
    <source>
        <dbReference type="Proteomes" id="UP000335636"/>
    </source>
</evidence>
<name>A0A5E4CE09_MARMO</name>
<organism evidence="1 2">
    <name type="scientific">Marmota monax</name>
    <name type="common">Woodchuck</name>
    <dbReference type="NCBI Taxonomy" id="9995"/>
    <lineage>
        <taxon>Eukaryota</taxon>
        <taxon>Metazoa</taxon>
        <taxon>Chordata</taxon>
        <taxon>Craniata</taxon>
        <taxon>Vertebrata</taxon>
        <taxon>Euteleostomi</taxon>
        <taxon>Mammalia</taxon>
        <taxon>Eutheria</taxon>
        <taxon>Euarchontoglires</taxon>
        <taxon>Glires</taxon>
        <taxon>Rodentia</taxon>
        <taxon>Sciuromorpha</taxon>
        <taxon>Sciuridae</taxon>
        <taxon>Xerinae</taxon>
        <taxon>Marmotini</taxon>
        <taxon>Marmota</taxon>
    </lineage>
</organism>
<dbReference type="GO" id="GO:0048487">
    <property type="term" value="F:beta-tubulin binding"/>
    <property type="evidence" value="ECO:0007669"/>
    <property type="project" value="TreeGrafter"/>
</dbReference>
<protein>
    <submittedName>
        <fullName evidence="1">Uncharacterized protein</fullName>
    </submittedName>
</protein>
<feature type="non-terminal residue" evidence="1">
    <location>
        <position position="1"/>
    </location>
</feature>
<dbReference type="InterPro" id="IPR023247">
    <property type="entry name" value="IC97/Dnai7-like"/>
</dbReference>
<accession>A0A5E4CE09</accession>
<dbReference type="AlphaFoldDB" id="A0A5E4CE09"/>
<comment type="caution">
    <text evidence="1">The sequence shown here is derived from an EMBL/GenBank/DDBJ whole genome shotgun (WGS) entry which is preliminary data.</text>
</comment>
<dbReference type="EMBL" id="CABDUW010001175">
    <property type="protein sequence ID" value="VTJ79359.1"/>
    <property type="molecule type" value="Genomic_DNA"/>
</dbReference>
<dbReference type="PANTHER" id="PTHR20929">
    <property type="entry name" value="LUNG ADENOMA SUSCEPTIBILITY 1-RELATED"/>
    <property type="match status" value="1"/>
</dbReference>
<proteinExistence type="predicted"/>
<dbReference type="GO" id="GO:0008017">
    <property type="term" value="F:microtubule binding"/>
    <property type="evidence" value="ECO:0007669"/>
    <property type="project" value="TreeGrafter"/>
</dbReference>
<dbReference type="Proteomes" id="UP000335636">
    <property type="component" value="Unassembled WGS sequence"/>
</dbReference>
<dbReference type="GO" id="GO:0005930">
    <property type="term" value="C:axoneme"/>
    <property type="evidence" value="ECO:0007669"/>
    <property type="project" value="TreeGrafter"/>
</dbReference>
<evidence type="ECO:0000313" key="1">
    <source>
        <dbReference type="EMBL" id="VTJ79359.1"/>
    </source>
</evidence>
<keyword evidence="2" id="KW-1185">Reference proteome</keyword>
<gene>
    <name evidence="1" type="ORF">MONAX_5E037985</name>
</gene>
<dbReference type="PANTHER" id="PTHR20929:SF11">
    <property type="entry name" value="DYNEIN AXONEMAL INTERMEDIATE CHAIN 7"/>
    <property type="match status" value="1"/>
</dbReference>